<name>A0AAD5LS18_PYTIN</name>
<protein>
    <submittedName>
        <fullName evidence="2">Uncharacterized protein</fullName>
    </submittedName>
</protein>
<evidence type="ECO:0000313" key="2">
    <source>
        <dbReference type="EMBL" id="KAJ0407751.1"/>
    </source>
</evidence>
<feature type="region of interest" description="Disordered" evidence="1">
    <location>
        <begin position="1"/>
        <end position="36"/>
    </location>
</feature>
<comment type="caution">
    <text evidence="2">The sequence shown here is derived from an EMBL/GenBank/DDBJ whole genome shotgun (WGS) entry which is preliminary data.</text>
</comment>
<sequence>MRGGIPDLVEDHEEEDQLPGEALAEDPALEERPGAGRDLAVHQAEGLYLVVGRPEVRQAGGRDLFAPSTSS</sequence>
<keyword evidence="3" id="KW-1185">Reference proteome</keyword>
<dbReference type="EMBL" id="JAKCXM010000018">
    <property type="protein sequence ID" value="KAJ0407751.1"/>
    <property type="molecule type" value="Genomic_DNA"/>
</dbReference>
<gene>
    <name evidence="2" type="ORF">P43SY_009088</name>
</gene>
<evidence type="ECO:0000313" key="3">
    <source>
        <dbReference type="Proteomes" id="UP001209570"/>
    </source>
</evidence>
<dbReference type="Proteomes" id="UP001209570">
    <property type="component" value="Unassembled WGS sequence"/>
</dbReference>
<feature type="compositionally biased region" description="Acidic residues" evidence="1">
    <location>
        <begin position="8"/>
        <end position="28"/>
    </location>
</feature>
<accession>A0AAD5LS18</accession>
<dbReference type="AlphaFoldDB" id="A0AAD5LS18"/>
<reference evidence="2" key="1">
    <citation type="submission" date="2021-12" db="EMBL/GenBank/DDBJ databases">
        <title>Prjna785345.</title>
        <authorList>
            <person name="Rujirawat T."/>
            <person name="Krajaejun T."/>
        </authorList>
    </citation>
    <scope>NUCLEOTIDE SEQUENCE</scope>
    <source>
        <strain evidence="2">Pi057C3</strain>
    </source>
</reference>
<evidence type="ECO:0000256" key="1">
    <source>
        <dbReference type="SAM" id="MobiDB-lite"/>
    </source>
</evidence>
<organism evidence="2 3">
    <name type="scientific">Pythium insidiosum</name>
    <name type="common">Pythiosis disease agent</name>
    <dbReference type="NCBI Taxonomy" id="114742"/>
    <lineage>
        <taxon>Eukaryota</taxon>
        <taxon>Sar</taxon>
        <taxon>Stramenopiles</taxon>
        <taxon>Oomycota</taxon>
        <taxon>Peronosporomycetes</taxon>
        <taxon>Pythiales</taxon>
        <taxon>Pythiaceae</taxon>
        <taxon>Pythium</taxon>
    </lineage>
</organism>
<proteinExistence type="predicted"/>